<gene>
    <name evidence="14" type="ORF">CDAUBV1_LOCUS569</name>
</gene>
<evidence type="ECO:0000313" key="14">
    <source>
        <dbReference type="EMBL" id="CAL5129523.1"/>
    </source>
</evidence>
<dbReference type="GO" id="GO:0003677">
    <property type="term" value="F:DNA binding"/>
    <property type="evidence" value="ECO:0007669"/>
    <property type="project" value="UniProtKB-KW"/>
</dbReference>
<keyword evidence="7" id="KW-0460">Magnesium</keyword>
<dbReference type="GO" id="GO:0046872">
    <property type="term" value="F:metal ion binding"/>
    <property type="evidence" value="ECO:0007669"/>
    <property type="project" value="UniProtKB-KW"/>
</dbReference>
<dbReference type="GO" id="GO:0005634">
    <property type="term" value="C:nucleus"/>
    <property type="evidence" value="ECO:0007669"/>
    <property type="project" value="UniProtKB-SubCell"/>
</dbReference>
<organism evidence="14 15">
    <name type="scientific">Calicophoron daubneyi</name>
    <name type="common">Rumen fluke</name>
    <name type="synonym">Paramphistomum daubneyi</name>
    <dbReference type="NCBI Taxonomy" id="300641"/>
    <lineage>
        <taxon>Eukaryota</taxon>
        <taxon>Metazoa</taxon>
        <taxon>Spiralia</taxon>
        <taxon>Lophotrochozoa</taxon>
        <taxon>Platyhelminthes</taxon>
        <taxon>Trematoda</taxon>
        <taxon>Digenea</taxon>
        <taxon>Plagiorchiida</taxon>
        <taxon>Pronocephalata</taxon>
        <taxon>Paramphistomoidea</taxon>
        <taxon>Paramphistomidae</taxon>
        <taxon>Calicophoron</taxon>
    </lineage>
</organism>
<dbReference type="PANTHER" id="PTHR10848:SF0">
    <property type="entry name" value="MEIOTIC RECOMBINATION PROTEIN SPO11"/>
    <property type="match status" value="1"/>
</dbReference>
<dbReference type="InterPro" id="IPR013049">
    <property type="entry name" value="Spo11/TopoVI_A_N"/>
</dbReference>
<keyword evidence="11" id="KW-0539">Nucleus</keyword>
<evidence type="ECO:0000256" key="1">
    <source>
        <dbReference type="ARBA" id="ARBA00000185"/>
    </source>
</evidence>
<dbReference type="PANTHER" id="PTHR10848">
    <property type="entry name" value="MEIOTIC RECOMBINATION PROTEIN SPO11"/>
    <property type="match status" value="1"/>
</dbReference>
<dbReference type="InterPro" id="IPR013048">
    <property type="entry name" value="Meiotic_Spo11"/>
</dbReference>
<feature type="domain" description="Spo11/DNA topoisomerase VI subunit A N-terminal" evidence="12">
    <location>
        <begin position="41"/>
        <end position="80"/>
    </location>
</feature>
<comment type="caution">
    <text evidence="14">The sequence shown here is derived from an EMBL/GenBank/DDBJ whole genome shotgun (WGS) entry which is preliminary data.</text>
</comment>
<dbReference type="GO" id="GO:0003918">
    <property type="term" value="F:DNA topoisomerase type II (double strand cut, ATP-hydrolyzing) activity"/>
    <property type="evidence" value="ECO:0007669"/>
    <property type="project" value="UniProtKB-EC"/>
</dbReference>
<dbReference type="Proteomes" id="UP001497525">
    <property type="component" value="Unassembled WGS sequence"/>
</dbReference>
<comment type="catalytic activity">
    <reaction evidence="1">
        <text>ATP-dependent breakage, passage and rejoining of double-stranded DNA.</text>
        <dbReference type="EC" id="5.6.2.2"/>
    </reaction>
</comment>
<dbReference type="EC" id="5.6.2.2" evidence="5"/>
<reference evidence="14" key="1">
    <citation type="submission" date="2024-06" db="EMBL/GenBank/DDBJ databases">
        <authorList>
            <person name="Liu X."/>
            <person name="Lenzi L."/>
            <person name="Haldenby T S."/>
            <person name="Uol C."/>
        </authorList>
    </citation>
    <scope>NUCLEOTIDE SEQUENCE</scope>
</reference>
<accession>A0AAV2T2J3</accession>
<dbReference type="Pfam" id="PF04406">
    <property type="entry name" value="TP6A_N"/>
    <property type="match status" value="1"/>
</dbReference>
<proteinExistence type="inferred from homology"/>
<dbReference type="InterPro" id="IPR034136">
    <property type="entry name" value="TOPRIM_Topo6A/Spo11"/>
</dbReference>
<evidence type="ECO:0000313" key="15">
    <source>
        <dbReference type="Proteomes" id="UP001497525"/>
    </source>
</evidence>
<keyword evidence="9" id="KW-0238">DNA-binding</keyword>
<evidence type="ECO:0000256" key="3">
    <source>
        <dbReference type="ARBA" id="ARBA00004123"/>
    </source>
</evidence>
<feature type="domain" description="Topoisomerase 6 subunit A/Spo11 TOPRIM" evidence="13">
    <location>
        <begin position="138"/>
        <end position="314"/>
    </location>
</feature>
<keyword evidence="10" id="KW-0413">Isomerase</keyword>
<dbReference type="InterPro" id="IPR036078">
    <property type="entry name" value="Spo11/TopoVI_A_sf"/>
</dbReference>
<evidence type="ECO:0000259" key="13">
    <source>
        <dbReference type="Pfam" id="PF21180"/>
    </source>
</evidence>
<dbReference type="GO" id="GO:0005524">
    <property type="term" value="F:ATP binding"/>
    <property type="evidence" value="ECO:0007669"/>
    <property type="project" value="InterPro"/>
</dbReference>
<evidence type="ECO:0000256" key="10">
    <source>
        <dbReference type="ARBA" id="ARBA00023235"/>
    </source>
</evidence>
<sequence>MQPVLPQIEMVICALVGRLFDVKNKNKDDTLCHLLEKKPIRLTQILLVLANVHQSFVRGVFMTKRSLFYMDPELFGKQEVPRWDLKVKATEKLRIFGDLQLETNKGQMINFSDCEALNDLEMIPTQLECAKLSCGARFILVVEKDTIFQKLMTEDFYNSFKPCLMVTAKGYPDLRTRQLLYKLSVQFPKVPILGLFDADPHGLGVYCTYKYGTQNPAMLNEAGKPVCANTITLLGLLPSELLSLQIRREAGFIQLSTSDITLLSSIQRRVYFNNDEQLMMQTNVLLEMRLKAEIEILNTLGPQYLCQEYLPKKLRVIGVQKNNKDA</sequence>
<dbReference type="PRINTS" id="PR01550">
    <property type="entry name" value="TOP6AFAMILY"/>
</dbReference>
<evidence type="ECO:0000256" key="8">
    <source>
        <dbReference type="ARBA" id="ARBA00023029"/>
    </source>
</evidence>
<protein>
    <recommendedName>
        <fullName evidence="5">DNA topoisomerase (ATP-hydrolyzing)</fullName>
        <ecNumber evidence="5">5.6.2.2</ecNumber>
    </recommendedName>
</protein>
<dbReference type="SUPFAM" id="SSF56726">
    <property type="entry name" value="DNA topoisomerase IV, alpha subunit"/>
    <property type="match status" value="1"/>
</dbReference>
<dbReference type="Pfam" id="PF21180">
    <property type="entry name" value="TOP6A-Spo11_Toprim"/>
    <property type="match status" value="1"/>
</dbReference>
<dbReference type="CDD" id="cd00223">
    <property type="entry name" value="TOPRIM_TopoIIB_SPO"/>
    <property type="match status" value="1"/>
</dbReference>
<evidence type="ECO:0000256" key="9">
    <source>
        <dbReference type="ARBA" id="ARBA00023125"/>
    </source>
</evidence>
<name>A0AAV2T2J3_CALDB</name>
<evidence type="ECO:0000256" key="4">
    <source>
        <dbReference type="ARBA" id="ARBA00006559"/>
    </source>
</evidence>
<dbReference type="AlphaFoldDB" id="A0AAV2T2J3"/>
<dbReference type="GO" id="GO:0042138">
    <property type="term" value="P:meiotic DNA double-strand break formation"/>
    <property type="evidence" value="ECO:0007669"/>
    <property type="project" value="InterPro"/>
</dbReference>
<dbReference type="InterPro" id="IPR002815">
    <property type="entry name" value="Spo11/TopoVI_A"/>
</dbReference>
<comment type="subcellular location">
    <subcellularLocation>
        <location evidence="3">Nucleus</location>
    </subcellularLocation>
</comment>
<dbReference type="PRINTS" id="PR01551">
    <property type="entry name" value="SPO11HOMOLOG"/>
</dbReference>
<dbReference type="GO" id="GO:0005694">
    <property type="term" value="C:chromosome"/>
    <property type="evidence" value="ECO:0007669"/>
    <property type="project" value="InterPro"/>
</dbReference>
<evidence type="ECO:0000259" key="12">
    <source>
        <dbReference type="Pfam" id="PF04406"/>
    </source>
</evidence>
<evidence type="ECO:0000256" key="5">
    <source>
        <dbReference type="ARBA" id="ARBA00012895"/>
    </source>
</evidence>
<evidence type="ECO:0000256" key="7">
    <source>
        <dbReference type="ARBA" id="ARBA00022842"/>
    </source>
</evidence>
<keyword evidence="8" id="KW-0799">Topoisomerase</keyword>
<dbReference type="EMBL" id="CAXLJL010000002">
    <property type="protein sequence ID" value="CAL5129523.1"/>
    <property type="molecule type" value="Genomic_DNA"/>
</dbReference>
<dbReference type="Gene3D" id="3.40.1360.10">
    <property type="match status" value="1"/>
</dbReference>
<keyword evidence="6" id="KW-0479">Metal-binding</keyword>
<evidence type="ECO:0000256" key="6">
    <source>
        <dbReference type="ARBA" id="ARBA00022723"/>
    </source>
</evidence>
<evidence type="ECO:0000256" key="2">
    <source>
        <dbReference type="ARBA" id="ARBA00001946"/>
    </source>
</evidence>
<evidence type="ECO:0000256" key="11">
    <source>
        <dbReference type="ARBA" id="ARBA00023242"/>
    </source>
</evidence>
<comment type="cofactor">
    <cofactor evidence="2">
        <name>Mg(2+)</name>
        <dbReference type="ChEBI" id="CHEBI:18420"/>
    </cofactor>
</comment>
<comment type="similarity">
    <text evidence="4">Belongs to the TOP6A family.</text>
</comment>